<keyword evidence="3" id="KW-1185">Reference proteome</keyword>
<reference evidence="3" key="1">
    <citation type="journal article" date="2019" name="Int. J. Syst. Evol. Microbiol.">
        <title>The Global Catalogue of Microorganisms (GCM) 10K type strain sequencing project: providing services to taxonomists for standard genome sequencing and annotation.</title>
        <authorList>
            <consortium name="The Broad Institute Genomics Platform"/>
            <consortium name="The Broad Institute Genome Sequencing Center for Infectious Disease"/>
            <person name="Wu L."/>
            <person name="Ma J."/>
        </authorList>
    </citation>
    <scope>NUCLEOTIDE SEQUENCE [LARGE SCALE GENOMIC DNA]</scope>
    <source>
        <strain evidence="3">JCM 18956</strain>
    </source>
</reference>
<feature type="compositionally biased region" description="Basic and acidic residues" evidence="1">
    <location>
        <begin position="15"/>
        <end position="32"/>
    </location>
</feature>
<organism evidence="2 3">
    <name type="scientific">Frondihabitans cladoniiphilus</name>
    <dbReference type="NCBI Taxonomy" id="715785"/>
    <lineage>
        <taxon>Bacteria</taxon>
        <taxon>Bacillati</taxon>
        <taxon>Actinomycetota</taxon>
        <taxon>Actinomycetes</taxon>
        <taxon>Micrococcales</taxon>
        <taxon>Microbacteriaceae</taxon>
        <taxon>Frondihabitans</taxon>
    </lineage>
</organism>
<protein>
    <submittedName>
        <fullName evidence="2">Uncharacterized protein</fullName>
    </submittedName>
</protein>
<accession>A0ABP8VYG9</accession>
<dbReference type="EMBL" id="BAABLM010000003">
    <property type="protein sequence ID" value="GAA4675448.1"/>
    <property type="molecule type" value="Genomic_DNA"/>
</dbReference>
<evidence type="ECO:0000313" key="3">
    <source>
        <dbReference type="Proteomes" id="UP001501295"/>
    </source>
</evidence>
<evidence type="ECO:0000313" key="2">
    <source>
        <dbReference type="EMBL" id="GAA4675448.1"/>
    </source>
</evidence>
<gene>
    <name evidence="2" type="ORF">GCM10025780_19960</name>
</gene>
<proteinExistence type="predicted"/>
<sequence>MHPPLSLVPPGRTALEFDKHGGMHGPQRERRSGWPTVLDHPPPGEPSRQECTLRAPPMLQA</sequence>
<feature type="region of interest" description="Disordered" evidence="1">
    <location>
        <begin position="1"/>
        <end position="61"/>
    </location>
</feature>
<dbReference type="Proteomes" id="UP001501295">
    <property type="component" value="Unassembled WGS sequence"/>
</dbReference>
<evidence type="ECO:0000256" key="1">
    <source>
        <dbReference type="SAM" id="MobiDB-lite"/>
    </source>
</evidence>
<comment type="caution">
    <text evidence="2">The sequence shown here is derived from an EMBL/GenBank/DDBJ whole genome shotgun (WGS) entry which is preliminary data.</text>
</comment>
<name>A0ABP8VYG9_9MICO</name>